<feature type="compositionally biased region" description="Basic residues" evidence="1">
    <location>
        <begin position="47"/>
        <end position="62"/>
    </location>
</feature>
<organism evidence="4 5">
    <name type="scientific">Paenibacillus herberti</name>
    <dbReference type="NCBI Taxonomy" id="1619309"/>
    <lineage>
        <taxon>Bacteria</taxon>
        <taxon>Bacillati</taxon>
        <taxon>Bacillota</taxon>
        <taxon>Bacilli</taxon>
        <taxon>Bacillales</taxon>
        <taxon>Paenibacillaceae</taxon>
        <taxon>Paenibacillus</taxon>
    </lineage>
</organism>
<feature type="domain" description="DUF218" evidence="3">
    <location>
        <begin position="106"/>
        <end position="245"/>
    </location>
</feature>
<accession>A0A229P2X0</accession>
<dbReference type="RefSeq" id="WP_089523553.1">
    <property type="nucleotide sequence ID" value="NZ_NMUQ01000001.1"/>
</dbReference>
<protein>
    <recommendedName>
        <fullName evidence="3">DUF218 domain-containing protein</fullName>
    </recommendedName>
</protein>
<dbReference type="PANTHER" id="PTHR30336">
    <property type="entry name" value="INNER MEMBRANE PROTEIN, PROBABLE PERMEASE"/>
    <property type="match status" value="1"/>
</dbReference>
<dbReference type="Pfam" id="PF02698">
    <property type="entry name" value="DUF218"/>
    <property type="match status" value="1"/>
</dbReference>
<dbReference type="InterPro" id="IPR014729">
    <property type="entry name" value="Rossmann-like_a/b/a_fold"/>
</dbReference>
<keyword evidence="2" id="KW-1133">Transmembrane helix</keyword>
<dbReference type="InterPro" id="IPR051599">
    <property type="entry name" value="Cell_Envelope_Assoc"/>
</dbReference>
<evidence type="ECO:0000313" key="5">
    <source>
        <dbReference type="Proteomes" id="UP000215145"/>
    </source>
</evidence>
<dbReference type="CDD" id="cd06259">
    <property type="entry name" value="YdcF-like"/>
    <property type="match status" value="1"/>
</dbReference>
<feature type="transmembrane region" description="Helical" evidence="2">
    <location>
        <begin position="71"/>
        <end position="91"/>
    </location>
</feature>
<dbReference type="OrthoDB" id="9782395at2"/>
<proteinExistence type="predicted"/>
<feature type="region of interest" description="Disordered" evidence="1">
    <location>
        <begin position="1"/>
        <end position="62"/>
    </location>
</feature>
<keyword evidence="5" id="KW-1185">Reference proteome</keyword>
<dbReference type="Proteomes" id="UP000215145">
    <property type="component" value="Unassembled WGS sequence"/>
</dbReference>
<dbReference type="AlphaFoldDB" id="A0A229P2X0"/>
<dbReference type="PANTHER" id="PTHR30336:SF20">
    <property type="entry name" value="DUF218 DOMAIN-CONTAINING PROTEIN"/>
    <property type="match status" value="1"/>
</dbReference>
<evidence type="ECO:0000313" key="4">
    <source>
        <dbReference type="EMBL" id="OXM16468.1"/>
    </source>
</evidence>
<sequence>MSPTPSVRKGGKSAATGKGGRAQSASGKAAAGSRVQAGSSKTAAGKSSRKPSRSPGSKRKQLRRGGLAGRLFRVFLFLFSFGIFVAGWLLWQITHYDPPNPIPQRQAAIVLGAALWNDVPSPGLKERLDLALKLYENGRVDKLIVSGGLDNNGSKLTEAQGMRVYLVSKGVPKENILLENRATSTYQNLVFSRQVGEQQGITSYLIVTHEYHAPRALDMARFLGFEDPVVSSVKSKVLNAARNQTRETLAFGKWQLDKLLMLTGVKPV</sequence>
<comment type="caution">
    <text evidence="4">The sequence shown here is derived from an EMBL/GenBank/DDBJ whole genome shotgun (WGS) entry which is preliminary data.</text>
</comment>
<dbReference type="GO" id="GO:0005886">
    <property type="term" value="C:plasma membrane"/>
    <property type="evidence" value="ECO:0007669"/>
    <property type="project" value="TreeGrafter"/>
</dbReference>
<keyword evidence="2" id="KW-0472">Membrane</keyword>
<reference evidence="4 5" key="1">
    <citation type="submission" date="2017-07" db="EMBL/GenBank/DDBJ databases">
        <title>Paenibacillus herberti R33 genome sequencing and assembly.</title>
        <authorList>
            <person name="Su W."/>
        </authorList>
    </citation>
    <scope>NUCLEOTIDE SEQUENCE [LARGE SCALE GENOMIC DNA]</scope>
    <source>
        <strain evidence="4 5">R33</strain>
    </source>
</reference>
<dbReference type="EMBL" id="NMUQ01000001">
    <property type="protein sequence ID" value="OXM16468.1"/>
    <property type="molecule type" value="Genomic_DNA"/>
</dbReference>
<evidence type="ECO:0000259" key="3">
    <source>
        <dbReference type="Pfam" id="PF02698"/>
    </source>
</evidence>
<dbReference type="Gene3D" id="3.40.50.620">
    <property type="entry name" value="HUPs"/>
    <property type="match status" value="1"/>
</dbReference>
<name>A0A229P2X0_9BACL</name>
<feature type="compositionally biased region" description="Low complexity" evidence="1">
    <location>
        <begin position="12"/>
        <end position="46"/>
    </location>
</feature>
<dbReference type="InterPro" id="IPR003848">
    <property type="entry name" value="DUF218"/>
</dbReference>
<keyword evidence="2" id="KW-0812">Transmembrane</keyword>
<evidence type="ECO:0000256" key="1">
    <source>
        <dbReference type="SAM" id="MobiDB-lite"/>
    </source>
</evidence>
<evidence type="ECO:0000256" key="2">
    <source>
        <dbReference type="SAM" id="Phobius"/>
    </source>
</evidence>
<gene>
    <name evidence="4" type="ORF">CGZ75_07290</name>
</gene>